<dbReference type="Proteomes" id="UP000789375">
    <property type="component" value="Unassembled WGS sequence"/>
</dbReference>
<feature type="non-terminal residue" evidence="1">
    <location>
        <position position="1"/>
    </location>
</feature>
<evidence type="ECO:0000313" key="1">
    <source>
        <dbReference type="EMBL" id="CAG8711887.1"/>
    </source>
</evidence>
<dbReference type="EMBL" id="CAJVPP010010805">
    <property type="protein sequence ID" value="CAG8711887.1"/>
    <property type="molecule type" value="Genomic_DNA"/>
</dbReference>
<protein>
    <submittedName>
        <fullName evidence="1">12964_t:CDS:1</fullName>
    </submittedName>
</protein>
<proteinExistence type="predicted"/>
<name>A0A9N9HYF3_FUNMO</name>
<sequence length="84" mass="9506">FTNFQISRTVKNAFLALKGSSILENEEEGYDDEKFNFGGGEISKKNILSHDEEVEGNKRTGFMLGSDGTVQLNKYERRNEVAEK</sequence>
<dbReference type="AlphaFoldDB" id="A0A9N9HYF3"/>
<keyword evidence="2" id="KW-1185">Reference proteome</keyword>
<gene>
    <name evidence="1" type="ORF">FMOSSE_LOCUS14380</name>
</gene>
<accession>A0A9N9HYF3</accession>
<comment type="caution">
    <text evidence="1">The sequence shown here is derived from an EMBL/GenBank/DDBJ whole genome shotgun (WGS) entry which is preliminary data.</text>
</comment>
<evidence type="ECO:0000313" key="2">
    <source>
        <dbReference type="Proteomes" id="UP000789375"/>
    </source>
</evidence>
<reference evidence="1" key="1">
    <citation type="submission" date="2021-06" db="EMBL/GenBank/DDBJ databases">
        <authorList>
            <person name="Kallberg Y."/>
            <person name="Tangrot J."/>
            <person name="Rosling A."/>
        </authorList>
    </citation>
    <scope>NUCLEOTIDE SEQUENCE</scope>
    <source>
        <strain evidence="1">87-6 pot B 2015</strain>
    </source>
</reference>
<organism evidence="1 2">
    <name type="scientific">Funneliformis mosseae</name>
    <name type="common">Endomycorrhizal fungus</name>
    <name type="synonym">Glomus mosseae</name>
    <dbReference type="NCBI Taxonomy" id="27381"/>
    <lineage>
        <taxon>Eukaryota</taxon>
        <taxon>Fungi</taxon>
        <taxon>Fungi incertae sedis</taxon>
        <taxon>Mucoromycota</taxon>
        <taxon>Glomeromycotina</taxon>
        <taxon>Glomeromycetes</taxon>
        <taxon>Glomerales</taxon>
        <taxon>Glomeraceae</taxon>
        <taxon>Funneliformis</taxon>
    </lineage>
</organism>